<sequence length="81" mass="9110">MRCKFVGSAWCISWNFYVVQQRAAAARGPDSLVWDAHVGDAVVKEWMETVNKMTALPLPLVSHHTPGDEASDNRKKEKGKR</sequence>
<dbReference type="Proteomes" id="UP000324222">
    <property type="component" value="Unassembled WGS sequence"/>
</dbReference>
<keyword evidence="3" id="KW-1185">Reference proteome</keyword>
<organism evidence="2 3">
    <name type="scientific">Portunus trituberculatus</name>
    <name type="common">Swimming crab</name>
    <name type="synonym">Neptunus trituberculatus</name>
    <dbReference type="NCBI Taxonomy" id="210409"/>
    <lineage>
        <taxon>Eukaryota</taxon>
        <taxon>Metazoa</taxon>
        <taxon>Ecdysozoa</taxon>
        <taxon>Arthropoda</taxon>
        <taxon>Crustacea</taxon>
        <taxon>Multicrustacea</taxon>
        <taxon>Malacostraca</taxon>
        <taxon>Eumalacostraca</taxon>
        <taxon>Eucarida</taxon>
        <taxon>Decapoda</taxon>
        <taxon>Pleocyemata</taxon>
        <taxon>Brachyura</taxon>
        <taxon>Eubrachyura</taxon>
        <taxon>Portunoidea</taxon>
        <taxon>Portunidae</taxon>
        <taxon>Portuninae</taxon>
        <taxon>Portunus</taxon>
    </lineage>
</organism>
<feature type="region of interest" description="Disordered" evidence="1">
    <location>
        <begin position="59"/>
        <end position="81"/>
    </location>
</feature>
<evidence type="ECO:0000313" key="2">
    <source>
        <dbReference type="EMBL" id="MPC98070.1"/>
    </source>
</evidence>
<dbReference type="AlphaFoldDB" id="A0A5B7JMP5"/>
<accession>A0A5B7JMP5</accession>
<proteinExistence type="predicted"/>
<name>A0A5B7JMP5_PORTR</name>
<comment type="caution">
    <text evidence="2">The sequence shown here is derived from an EMBL/GenBank/DDBJ whole genome shotgun (WGS) entry which is preliminary data.</text>
</comment>
<gene>
    <name evidence="2" type="ORF">E2C01_093420</name>
</gene>
<reference evidence="2 3" key="1">
    <citation type="submission" date="2019-05" db="EMBL/GenBank/DDBJ databases">
        <title>Another draft genome of Portunus trituberculatus and its Hox gene families provides insights of decapod evolution.</title>
        <authorList>
            <person name="Jeong J.-H."/>
            <person name="Song I."/>
            <person name="Kim S."/>
            <person name="Choi T."/>
            <person name="Kim D."/>
            <person name="Ryu S."/>
            <person name="Kim W."/>
        </authorList>
    </citation>
    <scope>NUCLEOTIDE SEQUENCE [LARGE SCALE GENOMIC DNA]</scope>
    <source>
        <tissue evidence="2">Muscle</tissue>
    </source>
</reference>
<feature type="compositionally biased region" description="Basic and acidic residues" evidence="1">
    <location>
        <begin position="65"/>
        <end position="75"/>
    </location>
</feature>
<evidence type="ECO:0000256" key="1">
    <source>
        <dbReference type="SAM" id="MobiDB-lite"/>
    </source>
</evidence>
<protein>
    <submittedName>
        <fullName evidence="2">Uncharacterized protein</fullName>
    </submittedName>
</protein>
<dbReference type="EMBL" id="VSRR010112551">
    <property type="protein sequence ID" value="MPC98070.1"/>
    <property type="molecule type" value="Genomic_DNA"/>
</dbReference>
<evidence type="ECO:0000313" key="3">
    <source>
        <dbReference type="Proteomes" id="UP000324222"/>
    </source>
</evidence>